<proteinExistence type="predicted"/>
<dbReference type="Proteomes" id="UP000479692">
    <property type="component" value="Unassembled WGS sequence"/>
</dbReference>
<dbReference type="AlphaFoldDB" id="A0A7C9I4C0"/>
<protein>
    <submittedName>
        <fullName evidence="1">Uncharacterized protein</fullName>
    </submittedName>
</protein>
<dbReference type="RefSeq" id="WP_156640773.1">
    <property type="nucleotide sequence ID" value="NZ_WOXT01000001.1"/>
</dbReference>
<organism evidence="1 2">
    <name type="scientific">Noviluteimonas gilva</name>
    <dbReference type="NCBI Taxonomy" id="2682097"/>
    <lineage>
        <taxon>Bacteria</taxon>
        <taxon>Pseudomonadati</taxon>
        <taxon>Pseudomonadota</taxon>
        <taxon>Gammaproteobacteria</taxon>
        <taxon>Lysobacterales</taxon>
        <taxon>Lysobacteraceae</taxon>
        <taxon>Noviluteimonas</taxon>
    </lineage>
</organism>
<gene>
    <name evidence="1" type="ORF">GN331_05135</name>
</gene>
<sequence length="873" mass="92416">MKWVPFSFGGGANRDDVTPWSPENWINYMAVRAERTGALSPVMAKQCPGASVFTVLQADNPIRGMHNAEGLGLIVCGQTLYTIAVNGEVTARGTIPGVNRVSISHNQITGGNEVAIANGLSGYIYNTKTQTLTQITDDGFSGAKVFDFIDGYMMGVESGGRFWFWSDLASAGSYNTIDRAEAEAQPDRIVTGRSSHREWVVFGERSTEFYRNTGAATGTFQRVDGTELEIGCPSTFGVAKLDNTLYFVGNDGSGYRLDGYTPVRITTHGIEQAWSRCSLADCYSFTFEDQGHKVWYVTFTDGQTWGYDVATGEWHQRVSEGIDFWRMSDMMRWNTGWIAGDYANGALYFLDWNLCTEGDDELIREITLPPMHNAGNRFGVPAVMFQFDSGKNSASFPPPRVWLAALRITGDLPNGVSGQEVIYAYQSSGGVYPHSFSIVSGALPAGLSMDSSGVVSGTRTTPGEYNWTVRVTDNRGDTADLADNSVTAAGLSLTGDVPDGTIGTVISTQYTASGGVGPYTYAIQSGTLPAGTSMSSGGLVTGTYTTASSNSWTVRATDSAAQTVDLADTADVGGLIINWEAKSPVATLAMYSSHIDGDTIAIGHDNNRVSYSTDRGDTWTINHAAHSSTADITGIVKFLGDWYVFGSWSGVGRMAKGTLGAFVPQTITWEPGRLGQSAFVIGGALYVAEHRGTSGNLKLRKSLDGTSFAAIDTGIAPSANNVSICSHAETSDGWHLFGTTNGKLLRTNDFSTFTSISMGLTSSISVAALGTTVLVGGLVGSVQHVARSTNSGSSFATPYSGGNKVLANGYHFIAGLGSGVNTSPDGTSGSWTNQLTTLNLGNGVYAGGANGYATGDLACFGTSTTYVYVGDVS</sequence>
<evidence type="ECO:0000313" key="1">
    <source>
        <dbReference type="EMBL" id="MUV13589.1"/>
    </source>
</evidence>
<keyword evidence="2" id="KW-1185">Reference proteome</keyword>
<accession>A0A7C9I4C0</accession>
<name>A0A7C9I4C0_9GAMM</name>
<dbReference type="PANTHER" id="PTHR37494:SF1">
    <property type="entry name" value="STAPHYLOCOCCUS AUREUS SURFACE PROTEIN A"/>
    <property type="match status" value="1"/>
</dbReference>
<dbReference type="Gene3D" id="2.60.40.10">
    <property type="entry name" value="Immunoglobulins"/>
    <property type="match status" value="2"/>
</dbReference>
<dbReference type="Pfam" id="PF05345">
    <property type="entry name" value="He_PIG"/>
    <property type="match status" value="1"/>
</dbReference>
<dbReference type="PANTHER" id="PTHR37494">
    <property type="entry name" value="HEMAGGLUTININ"/>
    <property type="match status" value="1"/>
</dbReference>
<dbReference type="InterPro" id="IPR013783">
    <property type="entry name" value="Ig-like_fold"/>
</dbReference>
<reference evidence="1 2" key="1">
    <citation type="submission" date="2019-12" db="EMBL/GenBank/DDBJ databases">
        <authorList>
            <person name="Xu J."/>
        </authorList>
    </citation>
    <scope>NUCLEOTIDE SEQUENCE [LARGE SCALE GENOMIC DNA]</scope>
    <source>
        <strain evidence="1 2">HX-5-24</strain>
    </source>
</reference>
<comment type="caution">
    <text evidence="1">The sequence shown here is derived from an EMBL/GenBank/DDBJ whole genome shotgun (WGS) entry which is preliminary data.</text>
</comment>
<dbReference type="EMBL" id="WOXT01000001">
    <property type="protein sequence ID" value="MUV13589.1"/>
    <property type="molecule type" value="Genomic_DNA"/>
</dbReference>
<evidence type="ECO:0000313" key="2">
    <source>
        <dbReference type="Proteomes" id="UP000479692"/>
    </source>
</evidence>